<name>A0A5B7DLZ1_PORTR</name>
<keyword evidence="2" id="KW-1185">Reference proteome</keyword>
<reference evidence="1 2" key="1">
    <citation type="submission" date="2019-05" db="EMBL/GenBank/DDBJ databases">
        <title>Another draft genome of Portunus trituberculatus and its Hox gene families provides insights of decapod evolution.</title>
        <authorList>
            <person name="Jeong J.-H."/>
            <person name="Song I."/>
            <person name="Kim S."/>
            <person name="Choi T."/>
            <person name="Kim D."/>
            <person name="Ryu S."/>
            <person name="Kim W."/>
        </authorList>
    </citation>
    <scope>NUCLEOTIDE SEQUENCE [LARGE SCALE GENOMIC DNA]</scope>
    <source>
        <tissue evidence="1">Muscle</tissue>
    </source>
</reference>
<evidence type="ECO:0000313" key="1">
    <source>
        <dbReference type="EMBL" id="MPC22113.1"/>
    </source>
</evidence>
<dbReference type="AlphaFoldDB" id="A0A5B7DLZ1"/>
<organism evidence="1 2">
    <name type="scientific">Portunus trituberculatus</name>
    <name type="common">Swimming crab</name>
    <name type="synonym">Neptunus trituberculatus</name>
    <dbReference type="NCBI Taxonomy" id="210409"/>
    <lineage>
        <taxon>Eukaryota</taxon>
        <taxon>Metazoa</taxon>
        <taxon>Ecdysozoa</taxon>
        <taxon>Arthropoda</taxon>
        <taxon>Crustacea</taxon>
        <taxon>Multicrustacea</taxon>
        <taxon>Malacostraca</taxon>
        <taxon>Eumalacostraca</taxon>
        <taxon>Eucarida</taxon>
        <taxon>Decapoda</taxon>
        <taxon>Pleocyemata</taxon>
        <taxon>Brachyura</taxon>
        <taxon>Eubrachyura</taxon>
        <taxon>Portunoidea</taxon>
        <taxon>Portunidae</taxon>
        <taxon>Portuninae</taxon>
        <taxon>Portunus</taxon>
    </lineage>
</organism>
<comment type="caution">
    <text evidence="1">The sequence shown here is derived from an EMBL/GenBank/DDBJ whole genome shotgun (WGS) entry which is preliminary data.</text>
</comment>
<dbReference type="Proteomes" id="UP000324222">
    <property type="component" value="Unassembled WGS sequence"/>
</dbReference>
<proteinExistence type="predicted"/>
<sequence length="216" mass="24771">MCVPGEHHCLNQLLNLLIQSSNVAVLLCGSLVHLHGLHPRVVLSWQCLQDQVGVLVHPHQIPRLEGLGVHQANDRQEVHICPVLLTILIGIHVKDLWICVTEFSRILSRWFWISCVIRVCSSLMIRISFSRRRVRETMSSVDMARTSRMAGYSAKEKFILYISHYKLLQMNTRTAMPTLESNVPAHWQALRHAVRVPARDETLLRERRKCFDVCGG</sequence>
<evidence type="ECO:0000313" key="2">
    <source>
        <dbReference type="Proteomes" id="UP000324222"/>
    </source>
</evidence>
<gene>
    <name evidence="1" type="ORF">E2C01_015121</name>
</gene>
<protein>
    <submittedName>
        <fullName evidence="1">Uncharacterized protein</fullName>
    </submittedName>
</protein>
<accession>A0A5B7DLZ1</accession>
<dbReference type="EMBL" id="VSRR010001053">
    <property type="protein sequence ID" value="MPC22113.1"/>
    <property type="molecule type" value="Genomic_DNA"/>
</dbReference>